<evidence type="ECO:0008006" key="4">
    <source>
        <dbReference type="Google" id="ProtNLM"/>
    </source>
</evidence>
<dbReference type="Proteomes" id="UP001190700">
    <property type="component" value="Unassembled WGS sequence"/>
</dbReference>
<feature type="region of interest" description="Disordered" evidence="1">
    <location>
        <begin position="1"/>
        <end position="190"/>
    </location>
</feature>
<name>A0AAE0BL29_9CHLO</name>
<protein>
    <recommendedName>
        <fullName evidence="4">J domain-containing protein</fullName>
    </recommendedName>
</protein>
<feature type="compositionally biased region" description="Basic and acidic residues" evidence="1">
    <location>
        <begin position="21"/>
        <end position="36"/>
    </location>
</feature>
<feature type="compositionally biased region" description="Low complexity" evidence="1">
    <location>
        <begin position="91"/>
        <end position="133"/>
    </location>
</feature>
<reference evidence="2 3" key="1">
    <citation type="journal article" date="2015" name="Genome Biol. Evol.">
        <title>Comparative Genomics of a Bacterivorous Green Alga Reveals Evolutionary Causalities and Consequences of Phago-Mixotrophic Mode of Nutrition.</title>
        <authorList>
            <person name="Burns J.A."/>
            <person name="Paasch A."/>
            <person name="Narechania A."/>
            <person name="Kim E."/>
        </authorList>
    </citation>
    <scope>NUCLEOTIDE SEQUENCE [LARGE SCALE GENOMIC DNA]</scope>
    <source>
        <strain evidence="2 3">PLY_AMNH</strain>
    </source>
</reference>
<evidence type="ECO:0000313" key="3">
    <source>
        <dbReference type="Proteomes" id="UP001190700"/>
    </source>
</evidence>
<accession>A0AAE0BL29</accession>
<dbReference type="PANTHER" id="PTHR36335">
    <property type="entry name" value="CHAPERONE DNAJ-DOMAIN SUPERFAMILY PROTEIN"/>
    <property type="match status" value="1"/>
</dbReference>
<keyword evidence="3" id="KW-1185">Reference proteome</keyword>
<evidence type="ECO:0000313" key="2">
    <source>
        <dbReference type="EMBL" id="KAK3238457.1"/>
    </source>
</evidence>
<feature type="compositionally biased region" description="Basic and acidic residues" evidence="1">
    <location>
        <begin position="79"/>
        <end position="90"/>
    </location>
</feature>
<sequence length="288" mass="31100">MGCGASSEGGDDMEDYPGARARRERESAEQVEEARMRKAASSESEDEAEQHEQVVQPRSYVDDPPNQEHEARSKHKSSVAKERAKNKEPPAKTTASPKPTASTAPPATKAASPPQPAPAASSIPPESASPEASVGSHGQPSPRPAPQASKANPEATSPASPKADADGALQNHRDKVAGEEEEGNRRDAVRSQVLADLKMRMMGLDTDPRVVLQVLGVKVEGGAHPSNEQMASGYKKAMVQFHPDRLRQKMQASPEKDELWMELEAEETFKLVVRHRDNLKAAIEREGA</sequence>
<comment type="caution">
    <text evidence="2">The sequence shown here is derived from an EMBL/GenBank/DDBJ whole genome shotgun (WGS) entry which is preliminary data.</text>
</comment>
<feature type="compositionally biased region" description="Basic and acidic residues" evidence="1">
    <location>
        <begin position="171"/>
        <end position="189"/>
    </location>
</feature>
<dbReference type="SUPFAM" id="SSF46565">
    <property type="entry name" value="Chaperone J-domain"/>
    <property type="match status" value="1"/>
</dbReference>
<proteinExistence type="predicted"/>
<dbReference type="EMBL" id="LGRX02034210">
    <property type="protein sequence ID" value="KAK3238457.1"/>
    <property type="molecule type" value="Genomic_DNA"/>
</dbReference>
<dbReference type="AlphaFoldDB" id="A0AAE0BL29"/>
<gene>
    <name evidence="2" type="ORF">CYMTET_51534</name>
</gene>
<dbReference type="PANTHER" id="PTHR36335:SF1">
    <property type="entry name" value="CHAPERONE DNAJ-DOMAIN SUPERFAMILY PROTEIN"/>
    <property type="match status" value="1"/>
</dbReference>
<evidence type="ECO:0000256" key="1">
    <source>
        <dbReference type="SAM" id="MobiDB-lite"/>
    </source>
</evidence>
<organism evidence="2 3">
    <name type="scientific">Cymbomonas tetramitiformis</name>
    <dbReference type="NCBI Taxonomy" id="36881"/>
    <lineage>
        <taxon>Eukaryota</taxon>
        <taxon>Viridiplantae</taxon>
        <taxon>Chlorophyta</taxon>
        <taxon>Pyramimonadophyceae</taxon>
        <taxon>Pyramimonadales</taxon>
        <taxon>Pyramimonadaceae</taxon>
        <taxon>Cymbomonas</taxon>
    </lineage>
</organism>
<dbReference type="InterPro" id="IPR036869">
    <property type="entry name" value="J_dom_sf"/>
</dbReference>